<proteinExistence type="predicted"/>
<dbReference type="SUPFAM" id="SSF50939">
    <property type="entry name" value="Sialidases"/>
    <property type="match status" value="1"/>
</dbReference>
<accession>A0A414FDL4</accession>
<comment type="caution">
    <text evidence="2">The sequence shown here is derived from an EMBL/GenBank/DDBJ whole genome shotgun (WGS) entry which is preliminary data.</text>
</comment>
<dbReference type="InterPro" id="IPR036278">
    <property type="entry name" value="Sialidase_sf"/>
</dbReference>
<dbReference type="AlphaFoldDB" id="A0A414FDL4"/>
<sequence>MQIKVFCMVVLCAFLFIACEKDNDDYEPIKPPVEQPEEPVKPEKPDEPEKPEKPTTPPATDDIINVKIGDSNMIVGSNNWNAITYGNGKYVAVGEKGYVTMSTNGVDWSTPKQVGSKVWHAITYANGKFVAVGGSGYSGQKAFVTYSTNGIEWATPVSIPSLYGDLCSITFGNGKFVAVGYHEYGGREYGYVTTSTDGVTWTSAIKIGEDTGTQLMSVAFGNGKFVAIGDGYATTSENGISWSSLTRISYDSFYSIIYAKDKFIICGSNTVIYTSTDIITFEQRFAKPGTSSLISLLYDNGCIVALRKNGYYLLSSDGINWSEPAQITDESGKVVTAMLNGVCAMP</sequence>
<feature type="compositionally biased region" description="Basic and acidic residues" evidence="1">
    <location>
        <begin position="38"/>
        <end position="53"/>
    </location>
</feature>
<dbReference type="PROSITE" id="PS51257">
    <property type="entry name" value="PROKAR_LIPOPROTEIN"/>
    <property type="match status" value="1"/>
</dbReference>
<evidence type="ECO:0000313" key="2">
    <source>
        <dbReference type="EMBL" id="RHD44617.1"/>
    </source>
</evidence>
<dbReference type="CDD" id="cd15482">
    <property type="entry name" value="Sialidase_non-viral"/>
    <property type="match status" value="1"/>
</dbReference>
<name>A0A414FDL4_9BACE</name>
<evidence type="ECO:0000313" key="3">
    <source>
        <dbReference type="Proteomes" id="UP000284689"/>
    </source>
</evidence>
<dbReference type="EMBL" id="QSJD01000035">
    <property type="protein sequence ID" value="RHD44617.1"/>
    <property type="molecule type" value="Genomic_DNA"/>
</dbReference>
<organism evidence="2 3">
    <name type="scientific">Bacteroides caccae</name>
    <dbReference type="NCBI Taxonomy" id="47678"/>
    <lineage>
        <taxon>Bacteria</taxon>
        <taxon>Pseudomonadati</taxon>
        <taxon>Bacteroidota</taxon>
        <taxon>Bacteroidia</taxon>
        <taxon>Bacteroidales</taxon>
        <taxon>Bacteroidaceae</taxon>
        <taxon>Bacteroides</taxon>
    </lineage>
</organism>
<protein>
    <submittedName>
        <fullName evidence="2">Exo-alpha-sialidase</fullName>
    </submittedName>
</protein>
<feature type="region of interest" description="Disordered" evidence="1">
    <location>
        <begin position="27"/>
        <end position="62"/>
    </location>
</feature>
<evidence type="ECO:0000256" key="1">
    <source>
        <dbReference type="SAM" id="MobiDB-lite"/>
    </source>
</evidence>
<reference evidence="2 3" key="1">
    <citation type="submission" date="2018-08" db="EMBL/GenBank/DDBJ databases">
        <title>A genome reference for cultivated species of the human gut microbiota.</title>
        <authorList>
            <person name="Zou Y."/>
            <person name="Xue W."/>
            <person name="Luo G."/>
        </authorList>
    </citation>
    <scope>NUCLEOTIDE SEQUENCE [LARGE SCALE GENOMIC DNA]</scope>
    <source>
        <strain evidence="2 3">AM31-16AC</strain>
    </source>
</reference>
<dbReference type="Proteomes" id="UP000284689">
    <property type="component" value="Unassembled WGS sequence"/>
</dbReference>
<gene>
    <name evidence="2" type="ORF">DW794_17550</name>
</gene>